<feature type="transmembrane region" description="Helical" evidence="1">
    <location>
        <begin position="197"/>
        <end position="217"/>
    </location>
</feature>
<feature type="transmembrane region" description="Helical" evidence="1">
    <location>
        <begin position="65"/>
        <end position="87"/>
    </location>
</feature>
<dbReference type="AlphaFoldDB" id="A0A0C9QBQ2"/>
<organism evidence="2 3">
    <name type="scientific">Lacticaseibacillus paracasei NRIC 0644</name>
    <dbReference type="NCBI Taxonomy" id="1435038"/>
    <lineage>
        <taxon>Bacteria</taxon>
        <taxon>Bacillati</taxon>
        <taxon>Bacillota</taxon>
        <taxon>Bacilli</taxon>
        <taxon>Lactobacillales</taxon>
        <taxon>Lactobacillaceae</taxon>
        <taxon>Lacticaseibacillus</taxon>
    </lineage>
</organism>
<keyword evidence="1" id="KW-1133">Transmembrane helix</keyword>
<reference evidence="3" key="1">
    <citation type="submission" date="2014-05" db="EMBL/GenBank/DDBJ databases">
        <title>Whole genome sequencing of Lactobacillus casei NRIC0644.</title>
        <authorList>
            <person name="Atarashi H."/>
            <person name="Yoshida Y."/>
            <person name="Fujimura S."/>
            <person name="Tanaka N."/>
            <person name="Shiwa Y."/>
            <person name="Yoshikawa H."/>
            <person name="Okada S."/>
            <person name="Nakagawa J."/>
        </authorList>
    </citation>
    <scope>NUCLEOTIDE SEQUENCE [LARGE SCALE GENOMIC DNA]</scope>
    <source>
        <strain evidence="3">NRIC0644</strain>
    </source>
</reference>
<evidence type="ECO:0000256" key="1">
    <source>
        <dbReference type="SAM" id="Phobius"/>
    </source>
</evidence>
<name>A0A0C9QBQ2_LACPA</name>
<protein>
    <submittedName>
        <fullName evidence="2">Uncharacterized protein</fullName>
    </submittedName>
</protein>
<feature type="transmembrane region" description="Helical" evidence="1">
    <location>
        <begin position="165"/>
        <end position="185"/>
    </location>
</feature>
<keyword evidence="1" id="KW-0472">Membrane</keyword>
<feature type="transmembrane region" description="Helical" evidence="1">
    <location>
        <begin position="237"/>
        <end position="256"/>
    </location>
</feature>
<dbReference type="EMBL" id="BAYM01000100">
    <property type="protein sequence ID" value="GAN37202.1"/>
    <property type="molecule type" value="Genomic_DNA"/>
</dbReference>
<comment type="caution">
    <text evidence="2">The sequence shown here is derived from an EMBL/GenBank/DDBJ whole genome shotgun (WGS) entry which is preliminary data.</text>
</comment>
<accession>A0A0C9QBQ2</accession>
<keyword evidence="1" id="KW-0812">Transmembrane</keyword>
<evidence type="ECO:0000313" key="3">
    <source>
        <dbReference type="Proteomes" id="UP000032552"/>
    </source>
</evidence>
<feature type="transmembrane region" description="Helical" evidence="1">
    <location>
        <begin position="108"/>
        <end position="134"/>
    </location>
</feature>
<proteinExistence type="predicted"/>
<gene>
    <name evidence="2" type="ORF">LC0644_1791</name>
</gene>
<dbReference type="Proteomes" id="UP000032552">
    <property type="component" value="Unassembled WGS sequence"/>
</dbReference>
<sequence>MVFSKQYWKTRSTIAAFLLALLFLLGHLLGNLGYEVNGGKQVAGYFFFSPYMNWLPVDISSNLPIAWNMAAPLLSVLAGGMFAANQGRNGYAQLLRTRQSFLTYRRRTFLAAGFWGAMLPIVVLGLDFLGLLVIHPNVLPSQWLNNNVAISYLGFGGNLFYAHTWLYMLGWVLLVALYGASYAIFSNFLYFLTKKMVVALLGLMGLQLLLLSVSIVSQVSLAPIAYLQIVPTIAQPSIAYVILWPVALISISLLALRIPVIEA</sequence>
<evidence type="ECO:0000313" key="2">
    <source>
        <dbReference type="EMBL" id="GAN37202.1"/>
    </source>
</evidence>